<proteinExistence type="predicted"/>
<organism evidence="2 3">
    <name type="scientific">Okibacterium fritillariae</name>
    <dbReference type="NCBI Taxonomy" id="123320"/>
    <lineage>
        <taxon>Bacteria</taxon>
        <taxon>Bacillati</taxon>
        <taxon>Actinomycetota</taxon>
        <taxon>Actinomycetes</taxon>
        <taxon>Micrococcales</taxon>
        <taxon>Microbacteriaceae</taxon>
        <taxon>Okibacterium</taxon>
    </lineage>
</organism>
<evidence type="ECO:0000256" key="1">
    <source>
        <dbReference type="SAM" id="MobiDB-lite"/>
    </source>
</evidence>
<dbReference type="EMBL" id="FUZP01000001">
    <property type="protein sequence ID" value="SKC37417.1"/>
    <property type="molecule type" value="Genomic_DNA"/>
</dbReference>
<dbReference type="AlphaFoldDB" id="A0A1T5IE48"/>
<dbReference type="RefSeq" id="WP_143785285.1">
    <property type="nucleotide sequence ID" value="NZ_FUZP01000001.1"/>
</dbReference>
<protein>
    <submittedName>
        <fullName evidence="2">Uncharacterized protein</fullName>
    </submittedName>
</protein>
<evidence type="ECO:0000313" key="3">
    <source>
        <dbReference type="Proteomes" id="UP000190857"/>
    </source>
</evidence>
<accession>A0A1T5IE48</accession>
<evidence type="ECO:0000313" key="2">
    <source>
        <dbReference type="EMBL" id="SKC37417.1"/>
    </source>
</evidence>
<gene>
    <name evidence="2" type="ORF">SAMN06309945_0318</name>
</gene>
<dbReference type="Proteomes" id="UP000190857">
    <property type="component" value="Unassembled WGS sequence"/>
</dbReference>
<feature type="region of interest" description="Disordered" evidence="1">
    <location>
        <begin position="112"/>
        <end position="139"/>
    </location>
</feature>
<reference evidence="2 3" key="1">
    <citation type="submission" date="2017-02" db="EMBL/GenBank/DDBJ databases">
        <authorList>
            <person name="Peterson S.W."/>
        </authorList>
    </citation>
    <scope>NUCLEOTIDE SEQUENCE [LARGE SCALE GENOMIC DNA]</scope>
    <source>
        <strain evidence="2 3">VKM Ac-2059</strain>
    </source>
</reference>
<dbReference type="OrthoDB" id="4745728at2"/>
<keyword evidence="3" id="KW-1185">Reference proteome</keyword>
<name>A0A1T5IE48_9MICO</name>
<sequence length="324" mass="35822">MESLNEHEPTELFRSTIREMIGLPENELELASMVAMMGHDEKYRIVAEQELAPVNGHLELHLSGETVVQHATNARPFGQFVLQMAESVKSTARDISGAKRLKDELLIETGPGSVKTTFVAPPRRRDPSTLPTPEKQEPLIDDDRFSEALRRVAVVFANVEGDLQENPALDSAISQIPAASRLPLKKALDEVLKQEWSLEGSFTQRGIGVTRVKVHPHSISYLRARLAETVVSTDTWESTGYLDGHTWSTGTMRFIPVKNSRPITASFGDSEVQLEVGKLDSKPSQKVRVRMTVHSTIGLTATKKSYVLDSISSIDEAQGTPPLF</sequence>